<keyword evidence="5" id="KW-1185">Reference proteome</keyword>
<reference evidence="4 5" key="1">
    <citation type="journal article" date="2019" name="Sci. Rep.">
        <title>A high-quality genome of Eragrostis curvula grass provides insights into Poaceae evolution and supports new strategies to enhance forage quality.</title>
        <authorList>
            <person name="Carballo J."/>
            <person name="Santos B.A.C.M."/>
            <person name="Zappacosta D."/>
            <person name="Garbus I."/>
            <person name="Selva J.P."/>
            <person name="Gallo C.A."/>
            <person name="Diaz A."/>
            <person name="Albertini E."/>
            <person name="Caccamo M."/>
            <person name="Echenique V."/>
        </authorList>
    </citation>
    <scope>NUCLEOTIDE SEQUENCE [LARGE SCALE GENOMIC DNA]</scope>
    <source>
        <strain evidence="5">cv. Victoria</strain>
        <tissue evidence="4">Leaf</tissue>
    </source>
</reference>
<dbReference type="Gramene" id="TVU35186">
    <property type="protein sequence ID" value="TVU35186"/>
    <property type="gene ID" value="EJB05_17063"/>
</dbReference>
<dbReference type="InterPro" id="IPR036397">
    <property type="entry name" value="RNaseH_sf"/>
</dbReference>
<dbReference type="GO" id="GO:0005737">
    <property type="term" value="C:cytoplasm"/>
    <property type="evidence" value="ECO:0007669"/>
    <property type="project" value="TreeGrafter"/>
</dbReference>
<organism evidence="4 5">
    <name type="scientific">Eragrostis curvula</name>
    <name type="common">weeping love grass</name>
    <dbReference type="NCBI Taxonomy" id="38414"/>
    <lineage>
        <taxon>Eukaryota</taxon>
        <taxon>Viridiplantae</taxon>
        <taxon>Streptophyta</taxon>
        <taxon>Embryophyta</taxon>
        <taxon>Tracheophyta</taxon>
        <taxon>Spermatophyta</taxon>
        <taxon>Magnoliopsida</taxon>
        <taxon>Liliopsida</taxon>
        <taxon>Poales</taxon>
        <taxon>Poaceae</taxon>
        <taxon>PACMAD clade</taxon>
        <taxon>Chloridoideae</taxon>
        <taxon>Eragrostideae</taxon>
        <taxon>Eragrostidinae</taxon>
        <taxon>Eragrostis</taxon>
    </lineage>
</organism>
<dbReference type="GO" id="GO:0003676">
    <property type="term" value="F:nucleic acid binding"/>
    <property type="evidence" value="ECO:0007669"/>
    <property type="project" value="InterPro"/>
</dbReference>
<dbReference type="PANTHER" id="PTHR13620">
    <property type="entry name" value="3-5 EXONUCLEASE"/>
    <property type="match status" value="1"/>
</dbReference>
<proteinExistence type="predicted"/>
<evidence type="ECO:0000259" key="3">
    <source>
        <dbReference type="Pfam" id="PF01612"/>
    </source>
</evidence>
<evidence type="ECO:0000313" key="5">
    <source>
        <dbReference type="Proteomes" id="UP000324897"/>
    </source>
</evidence>
<sequence length="192" mass="21289">MATRIQGYFKDGTCIVSFDEDCINTTVTDSGNVAGAGARRPPTTDNNAAAGHPPPVAVLQLCVGRRCLVFQIFRADYVPDALFDFLADDRFYFVGVGVHDDAAKLRAQYGLEVARAKDLRGLAAYMFGKPELRRAGLHTLAWEVMGVKMHKPYHVRVSSWDARRLSQAQLMYACADAFASFEIGRRLYDGDF</sequence>
<dbReference type="GO" id="GO:0008408">
    <property type="term" value="F:3'-5' exonuclease activity"/>
    <property type="evidence" value="ECO:0007669"/>
    <property type="project" value="InterPro"/>
</dbReference>
<dbReference type="GO" id="GO:0006139">
    <property type="term" value="P:nucleobase-containing compound metabolic process"/>
    <property type="evidence" value="ECO:0007669"/>
    <property type="project" value="InterPro"/>
</dbReference>
<feature type="domain" description="3'-5' exonuclease" evidence="3">
    <location>
        <begin position="57"/>
        <end position="186"/>
    </location>
</feature>
<dbReference type="AlphaFoldDB" id="A0A5J9VHV3"/>
<dbReference type="Gene3D" id="3.30.420.10">
    <property type="entry name" value="Ribonuclease H-like superfamily/Ribonuclease H"/>
    <property type="match status" value="1"/>
</dbReference>
<dbReference type="Proteomes" id="UP000324897">
    <property type="component" value="Unassembled WGS sequence"/>
</dbReference>
<comment type="caution">
    <text evidence="4">The sequence shown here is derived from an EMBL/GenBank/DDBJ whole genome shotgun (WGS) entry which is preliminary data.</text>
</comment>
<dbReference type="CDD" id="cd06141">
    <property type="entry name" value="WRN_exo"/>
    <property type="match status" value="1"/>
</dbReference>
<dbReference type="SUPFAM" id="SSF53098">
    <property type="entry name" value="Ribonuclease H-like"/>
    <property type="match status" value="1"/>
</dbReference>
<feature type="non-terminal residue" evidence="4">
    <location>
        <position position="1"/>
    </location>
</feature>
<dbReference type="InterPro" id="IPR051132">
    <property type="entry name" value="3-5_Exonuclease_domain"/>
</dbReference>
<dbReference type="OrthoDB" id="1920326at2759"/>
<evidence type="ECO:0000313" key="4">
    <source>
        <dbReference type="EMBL" id="TVU35186.1"/>
    </source>
</evidence>
<keyword evidence="2" id="KW-0378">Hydrolase</keyword>
<dbReference type="InterPro" id="IPR012337">
    <property type="entry name" value="RNaseH-like_sf"/>
</dbReference>
<evidence type="ECO:0000256" key="1">
    <source>
        <dbReference type="ARBA" id="ARBA00022722"/>
    </source>
</evidence>
<name>A0A5J9VHV3_9POAL</name>
<protein>
    <recommendedName>
        <fullName evidence="3">3'-5' exonuclease domain-containing protein</fullName>
    </recommendedName>
</protein>
<gene>
    <name evidence="4" type="ORF">EJB05_17063</name>
</gene>
<dbReference type="PANTHER" id="PTHR13620:SF105">
    <property type="entry name" value="OS01G0737700 PROTEIN"/>
    <property type="match status" value="1"/>
</dbReference>
<keyword evidence="1" id="KW-0540">Nuclease</keyword>
<accession>A0A5J9VHV3</accession>
<dbReference type="EMBL" id="RWGY01000009">
    <property type="protein sequence ID" value="TVU35186.1"/>
    <property type="molecule type" value="Genomic_DNA"/>
</dbReference>
<dbReference type="Pfam" id="PF01612">
    <property type="entry name" value="DNA_pol_A_exo1"/>
    <property type="match status" value="1"/>
</dbReference>
<dbReference type="InterPro" id="IPR002562">
    <property type="entry name" value="3'-5'_exonuclease_dom"/>
</dbReference>
<dbReference type="GO" id="GO:0005634">
    <property type="term" value="C:nucleus"/>
    <property type="evidence" value="ECO:0007669"/>
    <property type="project" value="TreeGrafter"/>
</dbReference>
<evidence type="ECO:0000256" key="2">
    <source>
        <dbReference type="ARBA" id="ARBA00022801"/>
    </source>
</evidence>